<dbReference type="Proteomes" id="UP001208689">
    <property type="component" value="Chromosome"/>
</dbReference>
<evidence type="ECO:0000256" key="1">
    <source>
        <dbReference type="SAM" id="Phobius"/>
    </source>
</evidence>
<keyword evidence="3" id="KW-1185">Reference proteome</keyword>
<feature type="transmembrane region" description="Helical" evidence="1">
    <location>
        <begin position="149"/>
        <end position="171"/>
    </location>
</feature>
<reference evidence="2" key="1">
    <citation type="submission" date="2022-09" db="EMBL/GenBank/DDBJ databases">
        <title>Actin cytoskeleton and complex cell architecture in an #Asgard archaeon.</title>
        <authorList>
            <person name="Ponce Toledo R.I."/>
            <person name="Schleper C."/>
            <person name="Rodrigues Oliveira T."/>
            <person name="Wollweber F."/>
            <person name="Xu J."/>
            <person name="Rittmann S."/>
            <person name="Klingl A."/>
            <person name="Pilhofer M."/>
        </authorList>
    </citation>
    <scope>NUCLEOTIDE SEQUENCE</scope>
    <source>
        <strain evidence="2">B-35</strain>
    </source>
</reference>
<sequence>MSMKCYFYDHTMIIMPSFMMMVTLHFHGLDIMNNEKFKMTLPEIILVALMSALNAGFDLLLSPPLKVLFGHIVAGIFLMVPINFIFITFTKLMVNKHGTATIFLTIFATISIPTAMFGGVPGAYKILIGAVIGIGLDLIFSIKNKIAKIIAGGILGAVIWWITLFTIWQLFKFPFVTGFSNLLNAASPNFAESIDLSNIIQLPITGFGGAFFAFATLCGLLSAIPCVIGGFIGFGLFRTIEKTALYEKFQNMQ</sequence>
<name>A0ABY6HNB5_9ARCH</name>
<proteinExistence type="predicted"/>
<feature type="transmembrane region" description="Helical" evidence="1">
    <location>
        <begin position="211"/>
        <end position="237"/>
    </location>
</feature>
<dbReference type="EMBL" id="CP104013">
    <property type="protein sequence ID" value="UYP44916.1"/>
    <property type="molecule type" value="Genomic_DNA"/>
</dbReference>
<protein>
    <recommendedName>
        <fullName evidence="4">ECF transporter S component</fullName>
    </recommendedName>
</protein>
<evidence type="ECO:0008006" key="4">
    <source>
        <dbReference type="Google" id="ProtNLM"/>
    </source>
</evidence>
<feature type="transmembrane region" description="Helical" evidence="1">
    <location>
        <begin position="12"/>
        <end position="32"/>
    </location>
</feature>
<feature type="transmembrane region" description="Helical" evidence="1">
    <location>
        <begin position="68"/>
        <end position="87"/>
    </location>
</feature>
<keyword evidence="1" id="KW-0812">Transmembrane</keyword>
<gene>
    <name evidence="2" type="ORF">NEF87_001201</name>
</gene>
<evidence type="ECO:0000313" key="3">
    <source>
        <dbReference type="Proteomes" id="UP001208689"/>
    </source>
</evidence>
<feature type="transmembrane region" description="Helical" evidence="1">
    <location>
        <begin position="99"/>
        <end position="117"/>
    </location>
</feature>
<keyword evidence="1" id="KW-0472">Membrane</keyword>
<accession>A0ABY6HNB5</accession>
<organism evidence="2 3">
    <name type="scientific">Candidatus Lokiarchaeum ossiferum</name>
    <dbReference type="NCBI Taxonomy" id="2951803"/>
    <lineage>
        <taxon>Archaea</taxon>
        <taxon>Promethearchaeati</taxon>
        <taxon>Promethearchaeota</taxon>
        <taxon>Promethearchaeia</taxon>
        <taxon>Promethearchaeales</taxon>
        <taxon>Promethearchaeaceae</taxon>
        <taxon>Candidatus Lokiarchaeum</taxon>
    </lineage>
</organism>
<keyword evidence="1" id="KW-1133">Transmembrane helix</keyword>
<feature type="transmembrane region" description="Helical" evidence="1">
    <location>
        <begin position="123"/>
        <end position="142"/>
    </location>
</feature>
<evidence type="ECO:0000313" key="2">
    <source>
        <dbReference type="EMBL" id="UYP44916.1"/>
    </source>
</evidence>